<dbReference type="KEGG" id="nan:AArc1_1889"/>
<accession>A0A346PFB6</accession>
<evidence type="ECO:0000313" key="4">
    <source>
        <dbReference type="Proteomes" id="UP000258707"/>
    </source>
</evidence>
<dbReference type="Proteomes" id="UP000258707">
    <property type="component" value="Chromosome"/>
</dbReference>
<evidence type="ECO:0000313" key="3">
    <source>
        <dbReference type="Proteomes" id="UP000258613"/>
    </source>
</evidence>
<reference evidence="4" key="1">
    <citation type="submission" date="2017-10" db="EMBL/GenBank/DDBJ databases">
        <title>Phenotypic and genomic properties of facultatively anaerobic sulfur-reducing natronoarchaea from hypersaline soda lakes.</title>
        <authorList>
            <person name="Sorokin D.Y."/>
            <person name="Kublanov I.V."/>
            <person name="Roman P."/>
            <person name="Sinninghe Damste J.S."/>
            <person name="Golyshin P.N."/>
            <person name="Rojo D."/>
            <person name="Ciordia S."/>
            <person name="Mena Md.C."/>
            <person name="Ferrer M."/>
            <person name="Messina E."/>
            <person name="Smedile F."/>
            <person name="La Spada G."/>
            <person name="La Cono V."/>
            <person name="Yakimov M.M."/>
        </authorList>
    </citation>
    <scope>NUCLEOTIDE SEQUENCE [LARGE SCALE GENOMIC DNA]</scope>
    <source>
        <strain evidence="4">AArc1</strain>
    </source>
</reference>
<reference evidence="3" key="2">
    <citation type="submission" date="2018-02" db="EMBL/GenBank/DDBJ databases">
        <title>Phenotypic and genomic properties of facultatively anaerobic sulfur-reducing natronoarchaea from hypersaline soda lakes.</title>
        <authorList>
            <person name="Sorokin D.Y."/>
            <person name="Kublanov I.V."/>
            <person name="Roman P."/>
            <person name="Sinninghe Damste J.S."/>
            <person name="Golyshin P.N."/>
            <person name="Rojo D."/>
            <person name="Ciordia S."/>
            <person name="Mena M.D.C."/>
            <person name="Ferrer M."/>
            <person name="Messina E."/>
            <person name="Smedile F."/>
            <person name="La Spada G."/>
            <person name="La Cono V."/>
            <person name="Yakimov M.M."/>
        </authorList>
    </citation>
    <scope>NUCLEOTIDE SEQUENCE [LARGE SCALE GENOMIC DNA]</scope>
    <source>
        <strain evidence="3">AArc-Mg</strain>
    </source>
</reference>
<dbReference type="EMBL" id="CP027033">
    <property type="protein sequence ID" value="AXR81772.1"/>
    <property type="molecule type" value="Genomic_DNA"/>
</dbReference>
<evidence type="ECO:0000313" key="2">
    <source>
        <dbReference type="EMBL" id="AXR81772.1"/>
    </source>
</evidence>
<dbReference type="AlphaFoldDB" id="A0A346PQH7"/>
<proteinExistence type="predicted"/>
<dbReference type="Proteomes" id="UP000258613">
    <property type="component" value="Chromosome"/>
</dbReference>
<sequence length="55" mass="6099">MCGYYPEYLSGHPSNIHSDMSRTVKVLIALIVVAVLWKVLTSGSSDVEVDYDPIE</sequence>
<evidence type="ECO:0000313" key="1">
    <source>
        <dbReference type="EMBL" id="AXR78211.1"/>
    </source>
</evidence>
<organism evidence="2 3">
    <name type="scientific">Natrarchaeobaculum sulfurireducens</name>
    <dbReference type="NCBI Taxonomy" id="2044521"/>
    <lineage>
        <taxon>Archaea</taxon>
        <taxon>Methanobacteriati</taxon>
        <taxon>Methanobacteriota</taxon>
        <taxon>Stenosarchaea group</taxon>
        <taxon>Halobacteria</taxon>
        <taxon>Halobacteriales</taxon>
        <taxon>Natrialbaceae</taxon>
        <taxon>Natrarchaeobaculum</taxon>
    </lineage>
</organism>
<name>A0A346PQH7_9EURY</name>
<gene>
    <name evidence="1" type="ORF">AArc1_1889</name>
    <name evidence="2" type="ORF">AArcMg_1764</name>
</gene>
<reference evidence="2" key="3">
    <citation type="journal article" date="2019" name="Int. J. Syst. Evol. Microbiol.">
        <title>Natronolimnobius sulfurireducens sp. nov. and Halalkaliarchaeum desulfuricum gen. nov., sp. nov., the first sulfur-respiring alkaliphilic haloarchaea from hypersaline alkaline lakes.</title>
        <authorList>
            <person name="Sorokin D.Y."/>
            <person name="Yakimov M."/>
            <person name="Messina E."/>
            <person name="Merkel A.Y."/>
            <person name="Bale N.J."/>
            <person name="Sinninghe Damste J.S."/>
        </authorList>
    </citation>
    <scope>NUCLEOTIDE SEQUENCE</scope>
    <source>
        <strain evidence="2">AArc-Mg</strain>
        <strain evidence="1">AArc1</strain>
    </source>
</reference>
<dbReference type="EMBL" id="CP024047">
    <property type="protein sequence ID" value="AXR78211.1"/>
    <property type="molecule type" value="Genomic_DNA"/>
</dbReference>
<accession>A0A346PQH7</accession>
<protein>
    <submittedName>
        <fullName evidence="2">Uncharacterized protein</fullName>
    </submittedName>
</protein>
<keyword evidence="3" id="KW-1185">Reference proteome</keyword>
<dbReference type="KEGG" id="nag:AArcMg_1764"/>